<feature type="chain" id="PRO_5004792635" evidence="2">
    <location>
        <begin position="23"/>
        <end position="670"/>
    </location>
</feature>
<organism evidence="3">
    <name type="scientific">Aliarcobacter butzleri</name>
    <dbReference type="NCBI Taxonomy" id="28197"/>
    <lineage>
        <taxon>Bacteria</taxon>
        <taxon>Pseudomonadati</taxon>
        <taxon>Campylobacterota</taxon>
        <taxon>Epsilonproteobacteria</taxon>
        <taxon>Campylobacterales</taxon>
        <taxon>Arcobacteraceae</taxon>
        <taxon>Aliarcobacter</taxon>
    </lineage>
</organism>
<evidence type="ECO:0000313" key="3">
    <source>
        <dbReference type="EMBL" id="AHG28759.1"/>
    </source>
</evidence>
<feature type="compositionally biased region" description="Polar residues" evidence="1">
    <location>
        <begin position="165"/>
        <end position="174"/>
    </location>
</feature>
<accession>W0LZJ5</accession>
<dbReference type="EMBL" id="KF740630">
    <property type="protein sequence ID" value="AHG28759.1"/>
    <property type="molecule type" value="Genomic_DNA"/>
</dbReference>
<name>W0LZJ5_9BACT</name>
<sequence>MKKLKLSLIFPFICIVSLIAESDLINLTIKNEVDFSNGFGTVQGKPNLNDKDLADKLELQGEYNVDKQSKNAVIEFNKVIMDGKTYNLNNAFSKKGRLKSVESKLTKDSNITVSGGSKAELLEIINAVDKTTKEDKNSNKDTNSSKNSYGTNYSSGGGYGGESSRTFQPTYATTTEKDSSSDNSTGGTGGTGTDNSALVVECPKNTYSDGLATYYEQLGTICSKKTTNSVETKYNTKSCLNKVDYKNNTIQLGYQLFATDAESGGTYLVQQCQYTEPIALKSDVEYCKANIDYKNNKAFLQKRYFYNYENQKTYVGECTPTDEEVPLSYDLNACKDDRHDFENGVSYARGLYYYIYNNQRINTGECMDIPKYTYKHYKDASTCEPTTINDIIFWEERVAYNDLNGAKKFATDCAVVNTLGEKLITEFAGYSYSESAQQAIRKENQYFIHPITKEKIIVNANVLTSKAYSYQNAQCGEQHDDQNKVSRYYKEIYFNDTDEGKKVNIQECKLDTSIPYTLMNGGTLDTLTKTLGYKRLGKNSEGKYYLWDEPTKFINHNNGLFPANKASTKSITSLTFDGLDGGKKCTFIAVVNPVYSECVGGTISKKTSTYTCDAGDATESFYRNFNYEERFCNYYDYWEQIGEYTVKEEYLRGNGTSYKIDGGIVYRILK</sequence>
<proteinExistence type="predicted"/>
<dbReference type="RefSeq" id="WP_032072660.1">
    <property type="nucleotide sequence ID" value="NC_025153.1"/>
</dbReference>
<reference evidence="3" key="1">
    <citation type="journal article" date="2014" name="PLoS ONE">
        <title>Presence and analysis of plasmids in human and animal associated arcobacter species.</title>
        <authorList>
            <person name="Douidah L."/>
            <person name="De Zutter L."/>
            <person name="Van Nieuwerburgh F."/>
            <person name="Deforce D."/>
            <person name="Ingmer H."/>
            <person name="Vandenberg O."/>
            <person name="Van den Abeele A.M."/>
            <person name="Houf K."/>
        </authorList>
    </citation>
    <scope>NUCLEOTIDE SEQUENCE</scope>
    <source>
        <strain evidence="3">AC1119</strain>
        <plasmid evidence="3">AB-1119-LD</plasmid>
    </source>
</reference>
<feature type="compositionally biased region" description="Low complexity" evidence="1">
    <location>
        <begin position="140"/>
        <end position="154"/>
    </location>
</feature>
<feature type="region of interest" description="Disordered" evidence="1">
    <location>
        <begin position="132"/>
        <end position="195"/>
    </location>
</feature>
<keyword evidence="2" id="KW-0732">Signal</keyword>
<evidence type="ECO:0000256" key="1">
    <source>
        <dbReference type="SAM" id="MobiDB-lite"/>
    </source>
</evidence>
<evidence type="ECO:0000256" key="2">
    <source>
        <dbReference type="SAM" id="SignalP"/>
    </source>
</evidence>
<feature type="signal peptide" evidence="2">
    <location>
        <begin position="1"/>
        <end position="22"/>
    </location>
</feature>
<geneLocation type="plasmid" evidence="3">
    <name>AB-1119-LD</name>
</geneLocation>
<keyword evidence="3" id="KW-0614">Plasmid</keyword>
<protein>
    <submittedName>
        <fullName evidence="3">Uncharacterized protein</fullName>
    </submittedName>
</protein>
<dbReference type="AlphaFoldDB" id="W0LZJ5"/>